<reference evidence="7" key="2">
    <citation type="submission" date="2011-04" db="EMBL/GenBank/DDBJ databases">
        <title>The complete genome of chromosome of Treponema succinifaciens DSM 2489.</title>
        <authorList>
            <person name="Lucas S."/>
            <person name="Copeland A."/>
            <person name="Lapidus A."/>
            <person name="Bruce D."/>
            <person name="Goodwin L."/>
            <person name="Pitluck S."/>
            <person name="Peters L."/>
            <person name="Kyrpides N."/>
            <person name="Mavromatis K."/>
            <person name="Ivanova N."/>
            <person name="Ovchinnikova G."/>
            <person name="Teshima H."/>
            <person name="Detter J.C."/>
            <person name="Tapia R."/>
            <person name="Han C."/>
            <person name="Land M."/>
            <person name="Hauser L."/>
            <person name="Markowitz V."/>
            <person name="Cheng J.-F."/>
            <person name="Hugenholtz P."/>
            <person name="Woyke T."/>
            <person name="Wu D."/>
            <person name="Gronow S."/>
            <person name="Wellnitz S."/>
            <person name="Brambilla E."/>
            <person name="Klenk H.-P."/>
            <person name="Eisen J.A."/>
        </authorList>
    </citation>
    <scope>NUCLEOTIDE SEQUENCE [LARGE SCALE GENOMIC DNA]</scope>
    <source>
        <strain evidence="7">ATCC 33096 / DSM 2489 / 6091</strain>
    </source>
</reference>
<dbReference type="Gene3D" id="3.40.50.2300">
    <property type="match status" value="1"/>
</dbReference>
<dbReference type="Proteomes" id="UP000006852">
    <property type="component" value="Chromosome"/>
</dbReference>
<dbReference type="AlphaFoldDB" id="F2NTB5"/>
<keyword evidence="2" id="KW-0238">DNA-binding</keyword>
<dbReference type="CDD" id="cd17535">
    <property type="entry name" value="REC_NarL-like"/>
    <property type="match status" value="1"/>
</dbReference>
<dbReference type="OrthoDB" id="370587at2"/>
<dbReference type="InterPro" id="IPR058245">
    <property type="entry name" value="NreC/VraR/RcsB-like_REC"/>
</dbReference>
<dbReference type="PROSITE" id="PS50110">
    <property type="entry name" value="RESPONSE_REGULATORY"/>
    <property type="match status" value="1"/>
</dbReference>
<dbReference type="Pfam" id="PF00072">
    <property type="entry name" value="Response_reg"/>
    <property type="match status" value="1"/>
</dbReference>
<name>F2NTB5_TRES6</name>
<feature type="modified residue" description="4-aspartylphosphate" evidence="3">
    <location>
        <position position="61"/>
    </location>
</feature>
<keyword evidence="7" id="KW-1185">Reference proteome</keyword>
<sequence length="202" mass="22860">MRMISVISIDDHEMISLGLEQVFSETEDIQVCHFCKTKDEAAAFIGSKSPEELSRTVAMVDIKLETESGFDAADFLVRRGVNCLMYSSFSNAGFVVKTMEHKIKGFVSKNARKAEMLDAVRTVARGGTYIQKDLIPGMMYVSSILVSLTKKERELLDLISEHLPNEIIASRLGISKRTVENYVSRIFDKFNVKNRYELGRYL</sequence>
<evidence type="ECO:0000256" key="2">
    <source>
        <dbReference type="ARBA" id="ARBA00023125"/>
    </source>
</evidence>
<evidence type="ECO:0000256" key="1">
    <source>
        <dbReference type="ARBA" id="ARBA00022553"/>
    </source>
</evidence>
<gene>
    <name evidence="6" type="ordered locus">Tresu_1958</name>
</gene>
<dbReference type="GO" id="GO:0006355">
    <property type="term" value="P:regulation of DNA-templated transcription"/>
    <property type="evidence" value="ECO:0007669"/>
    <property type="project" value="InterPro"/>
</dbReference>
<dbReference type="GO" id="GO:0000160">
    <property type="term" value="P:phosphorelay signal transduction system"/>
    <property type="evidence" value="ECO:0007669"/>
    <property type="project" value="InterPro"/>
</dbReference>
<feature type="domain" description="Response regulatory" evidence="5">
    <location>
        <begin position="5"/>
        <end position="124"/>
    </location>
</feature>
<protein>
    <submittedName>
        <fullName evidence="6">Two component transcriptional regulator, LuxR family</fullName>
    </submittedName>
</protein>
<evidence type="ECO:0000259" key="5">
    <source>
        <dbReference type="PROSITE" id="PS50110"/>
    </source>
</evidence>
<dbReference type="eggNOG" id="COG2197">
    <property type="taxonomic scope" value="Bacteria"/>
</dbReference>
<dbReference type="InterPro" id="IPR011006">
    <property type="entry name" value="CheY-like_superfamily"/>
</dbReference>
<dbReference type="STRING" id="869209.Tresu_1958"/>
<accession>F2NTB5</accession>
<dbReference type="CDD" id="cd06170">
    <property type="entry name" value="LuxR_C_like"/>
    <property type="match status" value="1"/>
</dbReference>
<dbReference type="PRINTS" id="PR00038">
    <property type="entry name" value="HTHLUXR"/>
</dbReference>
<dbReference type="GO" id="GO:0003677">
    <property type="term" value="F:DNA binding"/>
    <property type="evidence" value="ECO:0007669"/>
    <property type="project" value="UniProtKB-KW"/>
</dbReference>
<dbReference type="Pfam" id="PF00196">
    <property type="entry name" value="GerE"/>
    <property type="match status" value="1"/>
</dbReference>
<dbReference type="InterPro" id="IPR000792">
    <property type="entry name" value="Tscrpt_reg_LuxR_C"/>
</dbReference>
<dbReference type="KEGG" id="tsu:Tresu_1958"/>
<dbReference type="InterPro" id="IPR039420">
    <property type="entry name" value="WalR-like"/>
</dbReference>
<dbReference type="SMART" id="SM00421">
    <property type="entry name" value="HTH_LUXR"/>
    <property type="match status" value="1"/>
</dbReference>
<dbReference type="HOGENOM" id="CLU_000445_90_1_12"/>
<evidence type="ECO:0000313" key="6">
    <source>
        <dbReference type="EMBL" id="AEB14838.1"/>
    </source>
</evidence>
<dbReference type="InterPro" id="IPR016032">
    <property type="entry name" value="Sig_transdc_resp-reg_C-effctor"/>
</dbReference>
<feature type="domain" description="HTH luxR-type" evidence="4">
    <location>
        <begin position="141"/>
        <end position="202"/>
    </location>
</feature>
<evidence type="ECO:0000313" key="7">
    <source>
        <dbReference type="Proteomes" id="UP000006852"/>
    </source>
</evidence>
<dbReference type="SUPFAM" id="SSF52172">
    <property type="entry name" value="CheY-like"/>
    <property type="match status" value="1"/>
</dbReference>
<dbReference type="PROSITE" id="PS50043">
    <property type="entry name" value="HTH_LUXR_2"/>
    <property type="match status" value="1"/>
</dbReference>
<dbReference type="SUPFAM" id="SSF46894">
    <property type="entry name" value="C-terminal effector domain of the bipartite response regulators"/>
    <property type="match status" value="1"/>
</dbReference>
<dbReference type="InterPro" id="IPR001789">
    <property type="entry name" value="Sig_transdc_resp-reg_receiver"/>
</dbReference>
<dbReference type="PANTHER" id="PTHR43214">
    <property type="entry name" value="TWO-COMPONENT RESPONSE REGULATOR"/>
    <property type="match status" value="1"/>
</dbReference>
<dbReference type="EMBL" id="CP002631">
    <property type="protein sequence ID" value="AEB14838.1"/>
    <property type="molecule type" value="Genomic_DNA"/>
</dbReference>
<dbReference type="PANTHER" id="PTHR43214:SF44">
    <property type="entry name" value="TWO-COMPONENT RESPONSE REGULATOR"/>
    <property type="match status" value="1"/>
</dbReference>
<reference evidence="6 7" key="1">
    <citation type="journal article" date="2011" name="Stand. Genomic Sci.">
        <title>Complete genome sequence of Treponema succinifaciens type strain (6091).</title>
        <authorList>
            <person name="Han C."/>
            <person name="Gronow S."/>
            <person name="Teshima H."/>
            <person name="Lapidus A."/>
            <person name="Nolan M."/>
            <person name="Lucas S."/>
            <person name="Hammon N."/>
            <person name="Deshpande S."/>
            <person name="Cheng J.F."/>
            <person name="Zeytun A."/>
            <person name="Tapia R."/>
            <person name="Goodwin L."/>
            <person name="Pitluck S."/>
            <person name="Liolios K."/>
            <person name="Pagani I."/>
            <person name="Ivanova N."/>
            <person name="Mavromatis K."/>
            <person name="Mikhailova N."/>
            <person name="Huntemann M."/>
            <person name="Pati A."/>
            <person name="Chen A."/>
            <person name="Palaniappan K."/>
            <person name="Land M."/>
            <person name="Hauser L."/>
            <person name="Brambilla E.M."/>
            <person name="Rohde M."/>
            <person name="Goker M."/>
            <person name="Woyke T."/>
            <person name="Bristow J."/>
            <person name="Eisen J.A."/>
            <person name="Markowitz V."/>
            <person name="Hugenholtz P."/>
            <person name="Kyrpides N.C."/>
            <person name="Klenk H.P."/>
            <person name="Detter J.C."/>
        </authorList>
    </citation>
    <scope>NUCLEOTIDE SEQUENCE [LARGE SCALE GENOMIC DNA]</scope>
    <source>
        <strain evidence="7">ATCC 33096 / DSM 2489 / 6091</strain>
    </source>
</reference>
<evidence type="ECO:0000259" key="4">
    <source>
        <dbReference type="PROSITE" id="PS50043"/>
    </source>
</evidence>
<keyword evidence="1 3" id="KW-0597">Phosphoprotein</keyword>
<organism evidence="6 7">
    <name type="scientific">Treponema succinifaciens (strain ATCC 33096 / DSM 2489 / 6091)</name>
    <dbReference type="NCBI Taxonomy" id="869209"/>
    <lineage>
        <taxon>Bacteria</taxon>
        <taxon>Pseudomonadati</taxon>
        <taxon>Spirochaetota</taxon>
        <taxon>Spirochaetia</taxon>
        <taxon>Spirochaetales</taxon>
        <taxon>Treponemataceae</taxon>
        <taxon>Treponema</taxon>
    </lineage>
</organism>
<evidence type="ECO:0000256" key="3">
    <source>
        <dbReference type="PROSITE-ProRule" id="PRU00169"/>
    </source>
</evidence>
<proteinExistence type="predicted"/>